<sequence length="72" mass="8094">MFSNEKIFTIDGGLNKQNDRVYAISRDEVDEIGGLFGVKKFPMSVMVWIGVTEFGCTKPHFVPKGSTMNTNY</sequence>
<dbReference type="GO" id="GO:0003676">
    <property type="term" value="F:nucleic acid binding"/>
    <property type="evidence" value="ECO:0007669"/>
    <property type="project" value="InterPro"/>
</dbReference>
<dbReference type="Gene3D" id="3.30.420.10">
    <property type="entry name" value="Ribonuclease H-like superfamily/Ribonuclease H"/>
    <property type="match status" value="1"/>
</dbReference>
<protein>
    <submittedName>
        <fullName evidence="1">Transposase</fullName>
    </submittedName>
</protein>
<evidence type="ECO:0000313" key="1">
    <source>
        <dbReference type="EMBL" id="RNA42665.1"/>
    </source>
</evidence>
<evidence type="ECO:0000313" key="2">
    <source>
        <dbReference type="Proteomes" id="UP000276133"/>
    </source>
</evidence>
<dbReference type="InterPro" id="IPR036397">
    <property type="entry name" value="RNaseH_sf"/>
</dbReference>
<gene>
    <name evidence="1" type="ORF">BpHYR1_026237</name>
</gene>
<keyword evidence="2" id="KW-1185">Reference proteome</keyword>
<dbReference type="AlphaFoldDB" id="A0A3M7T3Z2"/>
<dbReference type="OrthoDB" id="10048574at2759"/>
<name>A0A3M7T3Z2_BRAPC</name>
<accession>A0A3M7T3Z2</accession>
<dbReference type="EMBL" id="REGN01000333">
    <property type="protein sequence ID" value="RNA42665.1"/>
    <property type="molecule type" value="Genomic_DNA"/>
</dbReference>
<reference evidence="1 2" key="1">
    <citation type="journal article" date="2018" name="Sci. Rep.">
        <title>Genomic signatures of local adaptation to the degree of environmental predictability in rotifers.</title>
        <authorList>
            <person name="Franch-Gras L."/>
            <person name="Hahn C."/>
            <person name="Garcia-Roger E.M."/>
            <person name="Carmona M.J."/>
            <person name="Serra M."/>
            <person name="Gomez A."/>
        </authorList>
    </citation>
    <scope>NUCLEOTIDE SEQUENCE [LARGE SCALE GENOMIC DNA]</scope>
    <source>
        <strain evidence="1">HYR1</strain>
    </source>
</reference>
<proteinExistence type="predicted"/>
<organism evidence="1 2">
    <name type="scientific">Brachionus plicatilis</name>
    <name type="common">Marine rotifer</name>
    <name type="synonym">Brachionus muelleri</name>
    <dbReference type="NCBI Taxonomy" id="10195"/>
    <lineage>
        <taxon>Eukaryota</taxon>
        <taxon>Metazoa</taxon>
        <taxon>Spiralia</taxon>
        <taxon>Gnathifera</taxon>
        <taxon>Rotifera</taxon>
        <taxon>Eurotatoria</taxon>
        <taxon>Monogononta</taxon>
        <taxon>Pseudotrocha</taxon>
        <taxon>Ploima</taxon>
        <taxon>Brachionidae</taxon>
        <taxon>Brachionus</taxon>
    </lineage>
</organism>
<comment type="caution">
    <text evidence="1">The sequence shown here is derived from an EMBL/GenBank/DDBJ whole genome shotgun (WGS) entry which is preliminary data.</text>
</comment>
<dbReference type="Proteomes" id="UP000276133">
    <property type="component" value="Unassembled WGS sequence"/>
</dbReference>